<dbReference type="AlphaFoldDB" id="A0A9P8WGB1"/>
<evidence type="ECO:0000313" key="11">
    <source>
        <dbReference type="Proteomes" id="UP000777438"/>
    </source>
</evidence>
<dbReference type="PANTHER" id="PTHR24341">
    <property type="entry name" value="HOMEOBOX PROTEIN ENGRAILED"/>
    <property type="match status" value="1"/>
</dbReference>
<organism evidence="10 11">
    <name type="scientific">Thelonectria olida</name>
    <dbReference type="NCBI Taxonomy" id="1576542"/>
    <lineage>
        <taxon>Eukaryota</taxon>
        <taxon>Fungi</taxon>
        <taxon>Dikarya</taxon>
        <taxon>Ascomycota</taxon>
        <taxon>Pezizomycotina</taxon>
        <taxon>Sordariomycetes</taxon>
        <taxon>Hypocreomycetidae</taxon>
        <taxon>Hypocreales</taxon>
        <taxon>Nectriaceae</taxon>
        <taxon>Thelonectria</taxon>
    </lineage>
</organism>
<feature type="compositionally biased region" description="Polar residues" evidence="8">
    <location>
        <begin position="188"/>
        <end position="201"/>
    </location>
</feature>
<feature type="compositionally biased region" description="Polar residues" evidence="8">
    <location>
        <begin position="289"/>
        <end position="316"/>
    </location>
</feature>
<dbReference type="SMART" id="SM00389">
    <property type="entry name" value="HOX"/>
    <property type="match status" value="1"/>
</dbReference>
<dbReference type="InterPro" id="IPR009057">
    <property type="entry name" value="Homeodomain-like_sf"/>
</dbReference>
<dbReference type="EMBL" id="JAGPYM010000002">
    <property type="protein sequence ID" value="KAH6898334.1"/>
    <property type="molecule type" value="Genomic_DNA"/>
</dbReference>
<sequence>MDNMGSYSQAQWSGWAYNAPTNTFAGYAQLPSYAAYLPESMELYNAQQSHLVHHQQMARTTESKPRLSKEEVEILETEFQKNHKPNSSTKKGLAEQMRVDNARINNWFQNRRAREKKEKNIREYAARQKQDKDKAAVEGGNHSHNDRYHNRVASSAPFPDPRRSTIKSEPTDLNLSADLATPEHDSETSQSDACSSPNMSAHVTPDRALSFDSVDAKDYIAIKYEDSAQSTFMSDSTSQFLPMPDANTIQQADLSFPNFNQYPRLVVPSEEDEAIASFSPQCFTGTAGLSPNSAQDSYSQYSESDLDENSISTDADSQGLAKSAPSMDIASRRNRRPPHLAINASRSYSTGGPRTGVDVGRRADAGNSMRRVASATGTVRISKSSGTPRSPFFDRNPDALFQLNRSPSFTAATATIAPPTPNTPIVSAQHGLCDVNTDSKLSSDLVMVQDPTLRTPPTTPGIMDNMFALNPAYDGPGFDEPLVTPGLGSFPSDFEVPNVSNNVPNYIANGCASQPQTPSYNSQVGPNYFGYSGGNAEYNWSDASVSAKSSPGQSHRQVQFMNMTPSSFTGVEK</sequence>
<dbReference type="InterPro" id="IPR001356">
    <property type="entry name" value="HD"/>
</dbReference>
<evidence type="ECO:0000256" key="6">
    <source>
        <dbReference type="PROSITE-ProRule" id="PRU00108"/>
    </source>
</evidence>
<dbReference type="Gene3D" id="1.10.10.60">
    <property type="entry name" value="Homeodomain-like"/>
    <property type="match status" value="1"/>
</dbReference>
<evidence type="ECO:0000259" key="9">
    <source>
        <dbReference type="PROSITE" id="PS50071"/>
    </source>
</evidence>
<feature type="domain" description="Homeobox" evidence="9">
    <location>
        <begin position="58"/>
        <end position="118"/>
    </location>
</feature>
<dbReference type="SUPFAM" id="SSF46689">
    <property type="entry name" value="Homeodomain-like"/>
    <property type="match status" value="1"/>
</dbReference>
<dbReference type="OrthoDB" id="6159439at2759"/>
<evidence type="ECO:0000313" key="10">
    <source>
        <dbReference type="EMBL" id="KAH6898334.1"/>
    </source>
</evidence>
<dbReference type="GO" id="GO:0000981">
    <property type="term" value="F:DNA-binding transcription factor activity, RNA polymerase II-specific"/>
    <property type="evidence" value="ECO:0007669"/>
    <property type="project" value="InterPro"/>
</dbReference>
<dbReference type="PROSITE" id="PS50071">
    <property type="entry name" value="HOMEOBOX_2"/>
    <property type="match status" value="1"/>
</dbReference>
<feature type="region of interest" description="Disordered" evidence="8">
    <location>
        <begin position="289"/>
        <end position="369"/>
    </location>
</feature>
<dbReference type="PANTHER" id="PTHR24341:SF6">
    <property type="entry name" value="HOMEOBOX PROTEIN INVECTED"/>
    <property type="match status" value="1"/>
</dbReference>
<protein>
    <recommendedName>
        <fullName evidence="9">Homeobox domain-containing protein</fullName>
    </recommendedName>
</protein>
<evidence type="ECO:0000256" key="8">
    <source>
        <dbReference type="SAM" id="MobiDB-lite"/>
    </source>
</evidence>
<dbReference type="CDD" id="cd00086">
    <property type="entry name" value="homeodomain"/>
    <property type="match status" value="1"/>
</dbReference>
<comment type="subcellular location">
    <subcellularLocation>
        <location evidence="1 6 7">Nucleus</location>
    </subcellularLocation>
</comment>
<evidence type="ECO:0000256" key="1">
    <source>
        <dbReference type="ARBA" id="ARBA00004123"/>
    </source>
</evidence>
<name>A0A9P8WGB1_9HYPO</name>
<dbReference type="GO" id="GO:0016586">
    <property type="term" value="C:RSC-type complex"/>
    <property type="evidence" value="ECO:0007669"/>
    <property type="project" value="TreeGrafter"/>
</dbReference>
<keyword evidence="5 6" id="KW-0539">Nucleus</keyword>
<feature type="compositionally biased region" description="Basic and acidic residues" evidence="8">
    <location>
        <begin position="124"/>
        <end position="149"/>
    </location>
</feature>
<feature type="region of interest" description="Disordered" evidence="8">
    <location>
        <begin position="124"/>
        <end position="202"/>
    </location>
</feature>
<evidence type="ECO:0000256" key="5">
    <source>
        <dbReference type="ARBA" id="ARBA00023242"/>
    </source>
</evidence>
<dbReference type="PROSITE" id="PS00027">
    <property type="entry name" value="HOMEOBOX_1"/>
    <property type="match status" value="1"/>
</dbReference>
<reference evidence="10 11" key="1">
    <citation type="journal article" date="2021" name="Nat. Commun.">
        <title>Genetic determinants of endophytism in the Arabidopsis root mycobiome.</title>
        <authorList>
            <person name="Mesny F."/>
            <person name="Miyauchi S."/>
            <person name="Thiergart T."/>
            <person name="Pickel B."/>
            <person name="Atanasova L."/>
            <person name="Karlsson M."/>
            <person name="Huettel B."/>
            <person name="Barry K.W."/>
            <person name="Haridas S."/>
            <person name="Chen C."/>
            <person name="Bauer D."/>
            <person name="Andreopoulos W."/>
            <person name="Pangilinan J."/>
            <person name="LaButti K."/>
            <person name="Riley R."/>
            <person name="Lipzen A."/>
            <person name="Clum A."/>
            <person name="Drula E."/>
            <person name="Henrissat B."/>
            <person name="Kohler A."/>
            <person name="Grigoriev I.V."/>
            <person name="Martin F.M."/>
            <person name="Hacquard S."/>
        </authorList>
    </citation>
    <scope>NUCLEOTIDE SEQUENCE [LARGE SCALE GENOMIC DNA]</scope>
    <source>
        <strain evidence="10 11">MPI-CAGE-CH-0241</strain>
    </source>
</reference>
<keyword evidence="11" id="KW-1185">Reference proteome</keyword>
<keyword evidence="3 6" id="KW-0238">DNA-binding</keyword>
<evidence type="ECO:0000256" key="2">
    <source>
        <dbReference type="ARBA" id="ARBA00010896"/>
    </source>
</evidence>
<feature type="compositionally biased region" description="Polar residues" evidence="8">
    <location>
        <begin position="375"/>
        <end position="388"/>
    </location>
</feature>
<evidence type="ECO:0000256" key="7">
    <source>
        <dbReference type="RuleBase" id="RU000682"/>
    </source>
</evidence>
<keyword evidence="4 6" id="KW-0371">Homeobox</keyword>
<dbReference type="Pfam" id="PF00046">
    <property type="entry name" value="Homeodomain"/>
    <property type="match status" value="1"/>
</dbReference>
<dbReference type="InterPro" id="IPR017970">
    <property type="entry name" value="Homeobox_CS"/>
</dbReference>
<dbReference type="GO" id="GO:0003677">
    <property type="term" value="F:DNA binding"/>
    <property type="evidence" value="ECO:0007669"/>
    <property type="project" value="UniProtKB-UniRule"/>
</dbReference>
<gene>
    <name evidence="10" type="ORF">B0T10DRAFT_104951</name>
</gene>
<dbReference type="InterPro" id="IPR050720">
    <property type="entry name" value="Engrailed_Homeobox_TFs"/>
</dbReference>
<comment type="caution">
    <text evidence="10">The sequence shown here is derived from an EMBL/GenBank/DDBJ whole genome shotgun (WGS) entry which is preliminary data.</text>
</comment>
<feature type="region of interest" description="Disordered" evidence="8">
    <location>
        <begin position="375"/>
        <end position="394"/>
    </location>
</feature>
<dbReference type="Proteomes" id="UP000777438">
    <property type="component" value="Unassembled WGS sequence"/>
</dbReference>
<feature type="DNA-binding region" description="Homeobox" evidence="6">
    <location>
        <begin position="60"/>
        <end position="119"/>
    </location>
</feature>
<comment type="similarity">
    <text evidence="2">Belongs to the engrailed homeobox family.</text>
</comment>
<evidence type="ECO:0000256" key="4">
    <source>
        <dbReference type="ARBA" id="ARBA00023155"/>
    </source>
</evidence>
<accession>A0A9P8WGB1</accession>
<proteinExistence type="inferred from homology"/>
<evidence type="ECO:0000256" key="3">
    <source>
        <dbReference type="ARBA" id="ARBA00023125"/>
    </source>
</evidence>